<dbReference type="AlphaFoldDB" id="A0A366HEY0"/>
<keyword evidence="1" id="KW-0131">Cell cycle</keyword>
<dbReference type="NCBIfam" id="TIGR02795">
    <property type="entry name" value="tol_pal_ybgF"/>
    <property type="match status" value="1"/>
</dbReference>
<dbReference type="InterPro" id="IPR034706">
    <property type="entry name" value="CpoB"/>
</dbReference>
<sequence precursor="true">MSVSSLSLRTVLLATSFSIAAIACAPAHAFADDDARRAILELRQQIKQITDQNQSARLQLADQMETMQHELTDMRGQLERIRWELDVNKRSSEDQSGGNTPQVGNPQEQASFNNPMGLFRSGKYKEAAAGFATFLSNYPSSQLATEAKFYQGSSQYASKDYKGAIQNLQAMIQASPTDARAPDALLIVAASQIELNNMAGAKASLQKIVKDYPSTSAAETAKSRLKLLQ</sequence>
<evidence type="ECO:0000256" key="2">
    <source>
        <dbReference type="SAM" id="MobiDB-lite"/>
    </source>
</evidence>
<feature type="signal peptide" evidence="1">
    <location>
        <begin position="1"/>
        <end position="20"/>
    </location>
</feature>
<feature type="coiled-coil region" evidence="1">
    <location>
        <begin position="32"/>
        <end position="84"/>
    </location>
</feature>
<dbReference type="EMBL" id="QNRQ01000004">
    <property type="protein sequence ID" value="RBP39925.1"/>
    <property type="molecule type" value="Genomic_DNA"/>
</dbReference>
<dbReference type="HAMAP" id="MF_02066">
    <property type="entry name" value="CpoB"/>
    <property type="match status" value="1"/>
</dbReference>
<dbReference type="Pfam" id="PF14559">
    <property type="entry name" value="TPR_19"/>
    <property type="match status" value="1"/>
</dbReference>
<organism evidence="3 4">
    <name type="scientific">Eoetvoesiella caeni</name>
    <dbReference type="NCBI Taxonomy" id="645616"/>
    <lineage>
        <taxon>Bacteria</taxon>
        <taxon>Pseudomonadati</taxon>
        <taxon>Pseudomonadota</taxon>
        <taxon>Betaproteobacteria</taxon>
        <taxon>Burkholderiales</taxon>
        <taxon>Alcaligenaceae</taxon>
        <taxon>Eoetvoesiella</taxon>
    </lineage>
</organism>
<evidence type="ECO:0000256" key="1">
    <source>
        <dbReference type="HAMAP-Rule" id="MF_02066"/>
    </source>
</evidence>
<dbReference type="InterPro" id="IPR011990">
    <property type="entry name" value="TPR-like_helical_dom_sf"/>
</dbReference>
<feature type="compositionally biased region" description="Polar residues" evidence="2">
    <location>
        <begin position="94"/>
        <end position="114"/>
    </location>
</feature>
<feature type="region of interest" description="Disordered" evidence="2">
    <location>
        <begin position="90"/>
        <end position="114"/>
    </location>
</feature>
<dbReference type="Proteomes" id="UP000253628">
    <property type="component" value="Unassembled WGS sequence"/>
</dbReference>
<dbReference type="OrthoDB" id="8525418at2"/>
<feature type="chain" id="PRO_5017093658" description="Cell division coordinator CpoB" evidence="1">
    <location>
        <begin position="21"/>
        <end position="229"/>
    </location>
</feature>
<dbReference type="SUPFAM" id="SSF48452">
    <property type="entry name" value="TPR-like"/>
    <property type="match status" value="1"/>
</dbReference>
<dbReference type="GO" id="GO:0043093">
    <property type="term" value="P:FtsZ-dependent cytokinesis"/>
    <property type="evidence" value="ECO:0007669"/>
    <property type="project" value="UniProtKB-UniRule"/>
</dbReference>
<comment type="subcellular location">
    <subcellularLocation>
        <location evidence="1">Periplasm</location>
    </subcellularLocation>
</comment>
<keyword evidence="1" id="KW-0132">Cell division</keyword>
<dbReference type="Gene3D" id="1.25.40.10">
    <property type="entry name" value="Tetratricopeptide repeat domain"/>
    <property type="match status" value="1"/>
</dbReference>
<evidence type="ECO:0000313" key="3">
    <source>
        <dbReference type="EMBL" id="RBP39925.1"/>
    </source>
</evidence>
<gene>
    <name evidence="1" type="primary">cpoB</name>
    <name evidence="3" type="ORF">DFR37_10419</name>
</gene>
<comment type="caution">
    <text evidence="3">The sequence shown here is derived from an EMBL/GenBank/DDBJ whole genome shotgun (WGS) entry which is preliminary data.</text>
</comment>
<protein>
    <recommendedName>
        <fullName evidence="1">Cell division coordinator CpoB</fullName>
    </recommendedName>
</protein>
<evidence type="ECO:0000313" key="4">
    <source>
        <dbReference type="Proteomes" id="UP000253628"/>
    </source>
</evidence>
<comment type="similarity">
    <text evidence="1">Belongs to the CpoB family.</text>
</comment>
<keyword evidence="1" id="KW-0175">Coiled coil</keyword>
<dbReference type="InterPro" id="IPR014162">
    <property type="entry name" value="CpoB_C"/>
</dbReference>
<comment type="function">
    <text evidence="1">Mediates coordination of peptidoglycan synthesis and outer membrane constriction during cell division.</text>
</comment>
<keyword evidence="4" id="KW-1185">Reference proteome</keyword>
<name>A0A366HEY0_9BURK</name>
<keyword evidence="1" id="KW-0574">Periplasm</keyword>
<dbReference type="GO" id="GO:0030288">
    <property type="term" value="C:outer membrane-bounded periplasmic space"/>
    <property type="evidence" value="ECO:0007669"/>
    <property type="project" value="UniProtKB-UniRule"/>
</dbReference>
<dbReference type="RefSeq" id="WP_113932904.1">
    <property type="nucleotide sequence ID" value="NZ_JACCEU010000005.1"/>
</dbReference>
<reference evidence="3 4" key="1">
    <citation type="submission" date="2018-06" db="EMBL/GenBank/DDBJ databases">
        <title>Genomic Encyclopedia of Type Strains, Phase IV (KMG-IV): sequencing the most valuable type-strain genomes for metagenomic binning, comparative biology and taxonomic classification.</title>
        <authorList>
            <person name="Goeker M."/>
        </authorList>
    </citation>
    <scope>NUCLEOTIDE SEQUENCE [LARGE SCALE GENOMIC DNA]</scope>
    <source>
        <strain evidence="3 4">DSM 25520</strain>
    </source>
</reference>
<accession>A0A366HEY0</accession>
<proteinExistence type="inferred from homology"/>
<keyword evidence="1" id="KW-0732">Signal</keyword>